<protein>
    <recommendedName>
        <fullName evidence="4">Regulatory protein GemA</fullName>
    </recommendedName>
</protein>
<gene>
    <name evidence="2" type="ORF">GAK35_02322</name>
</gene>
<organism evidence="2 3">
    <name type="scientific">Herbaspirillum frisingense</name>
    <dbReference type="NCBI Taxonomy" id="92645"/>
    <lineage>
        <taxon>Bacteria</taxon>
        <taxon>Pseudomonadati</taxon>
        <taxon>Pseudomonadota</taxon>
        <taxon>Betaproteobacteria</taxon>
        <taxon>Burkholderiales</taxon>
        <taxon>Oxalobacteraceae</taxon>
        <taxon>Herbaspirillum</taxon>
    </lineage>
</organism>
<dbReference type="AlphaFoldDB" id="A0A7V8JUC3"/>
<evidence type="ECO:0000256" key="1">
    <source>
        <dbReference type="SAM" id="MobiDB-lite"/>
    </source>
</evidence>
<proteinExistence type="predicted"/>
<dbReference type="Proteomes" id="UP000462435">
    <property type="component" value="Unassembled WGS sequence"/>
</dbReference>
<sequence>MGETANDIKKREIRLIKIAQRELGIDEETYRSMLWAIARVRSASDLDWTGRKKVLEHMKKSGFKVKRTPNNPNANDATYRKVRQLWSEMHRAGIIEHDTDQAVNAYVKRLTRVDDFRFLNSHQVATIIESLKRWQGRFSRGETNVDSEDMVKQQEKKSIRGNHG</sequence>
<accession>A0A7V8JUC3</accession>
<reference evidence="3" key="1">
    <citation type="journal article" date="2020" name="MBio">
        <title>Horizontal gene transfer to a defensive symbiont with a reduced genome amongst a multipartite beetle microbiome.</title>
        <authorList>
            <person name="Waterworth S.C."/>
            <person name="Florez L.V."/>
            <person name="Rees E.R."/>
            <person name="Hertweck C."/>
            <person name="Kaltenpoth M."/>
            <person name="Kwan J.C."/>
        </authorList>
    </citation>
    <scope>NUCLEOTIDE SEQUENCE [LARGE SCALE GENOMIC DNA]</scope>
</reference>
<dbReference type="InterPro" id="IPR009363">
    <property type="entry name" value="Phage_Mu_Gp16"/>
</dbReference>
<evidence type="ECO:0000313" key="2">
    <source>
        <dbReference type="EMBL" id="KAF1043230.1"/>
    </source>
</evidence>
<evidence type="ECO:0000313" key="3">
    <source>
        <dbReference type="Proteomes" id="UP000462435"/>
    </source>
</evidence>
<comment type="caution">
    <text evidence="2">The sequence shown here is derived from an EMBL/GenBank/DDBJ whole genome shotgun (WGS) entry which is preliminary data.</text>
</comment>
<feature type="compositionally biased region" description="Basic and acidic residues" evidence="1">
    <location>
        <begin position="149"/>
        <end position="158"/>
    </location>
</feature>
<evidence type="ECO:0008006" key="4">
    <source>
        <dbReference type="Google" id="ProtNLM"/>
    </source>
</evidence>
<feature type="region of interest" description="Disordered" evidence="1">
    <location>
        <begin position="142"/>
        <end position="164"/>
    </location>
</feature>
<name>A0A7V8JUC3_9BURK</name>
<dbReference type="Pfam" id="PF06252">
    <property type="entry name" value="GemA"/>
    <property type="match status" value="1"/>
</dbReference>
<dbReference type="EMBL" id="WNDX01000064">
    <property type="protein sequence ID" value="KAF1043230.1"/>
    <property type="molecule type" value="Genomic_DNA"/>
</dbReference>